<keyword evidence="2" id="KW-1185">Reference proteome</keyword>
<name>A0A3P8FXI9_9TREM</name>
<accession>A0A3P8FXI9</accession>
<protein>
    <submittedName>
        <fullName evidence="1">Uncharacterized protein</fullName>
    </submittedName>
</protein>
<evidence type="ECO:0000313" key="2">
    <source>
        <dbReference type="Proteomes" id="UP000269396"/>
    </source>
</evidence>
<dbReference type="Proteomes" id="UP000269396">
    <property type="component" value="Unassembled WGS sequence"/>
</dbReference>
<organism evidence="1 2">
    <name type="scientific">Schistosoma mattheei</name>
    <dbReference type="NCBI Taxonomy" id="31246"/>
    <lineage>
        <taxon>Eukaryota</taxon>
        <taxon>Metazoa</taxon>
        <taxon>Spiralia</taxon>
        <taxon>Lophotrochozoa</taxon>
        <taxon>Platyhelminthes</taxon>
        <taxon>Trematoda</taxon>
        <taxon>Digenea</taxon>
        <taxon>Strigeidida</taxon>
        <taxon>Schistosomatoidea</taxon>
        <taxon>Schistosomatidae</taxon>
        <taxon>Schistosoma</taxon>
    </lineage>
</organism>
<dbReference type="EMBL" id="UZAL01034002">
    <property type="protein sequence ID" value="VDP64528.1"/>
    <property type="molecule type" value="Genomic_DNA"/>
</dbReference>
<proteinExistence type="predicted"/>
<evidence type="ECO:0000313" key="1">
    <source>
        <dbReference type="EMBL" id="VDP64528.1"/>
    </source>
</evidence>
<dbReference type="AlphaFoldDB" id="A0A3P8FXI9"/>
<reference evidence="1 2" key="1">
    <citation type="submission" date="2018-11" db="EMBL/GenBank/DDBJ databases">
        <authorList>
            <consortium name="Pathogen Informatics"/>
        </authorList>
    </citation>
    <scope>NUCLEOTIDE SEQUENCE [LARGE SCALE GENOMIC DNA]</scope>
    <source>
        <strain>Denwood</strain>
        <strain evidence="2">Zambia</strain>
    </source>
</reference>
<gene>
    <name evidence="1" type="ORF">SMTD_LOCUS13879</name>
</gene>
<sequence>MNVLNFPFLLLYLLIDVQIHFLKYLKLNMLFGNEFHIHVKHLLYLSM</sequence>